<evidence type="ECO:0008006" key="6">
    <source>
        <dbReference type="Google" id="ProtNLM"/>
    </source>
</evidence>
<evidence type="ECO:0000313" key="4">
    <source>
        <dbReference type="EMBL" id="AVX43184.1"/>
    </source>
</evidence>
<dbReference type="SUPFAM" id="SSF53187">
    <property type="entry name" value="Zn-dependent exopeptidases"/>
    <property type="match status" value="1"/>
</dbReference>
<evidence type="ECO:0000259" key="3">
    <source>
        <dbReference type="Pfam" id="PF16254"/>
    </source>
</evidence>
<evidence type="ECO:0000259" key="1">
    <source>
        <dbReference type="Pfam" id="PF09940"/>
    </source>
</evidence>
<dbReference type="Pfam" id="PF16254">
    <property type="entry name" value="DUF4910"/>
    <property type="match status" value="1"/>
</dbReference>
<dbReference type="InterPro" id="IPR032610">
    <property type="entry name" value="DUF2172"/>
</dbReference>
<dbReference type="InterPro" id="IPR032589">
    <property type="entry name" value="DUF4910"/>
</dbReference>
<accession>A0A2R4NXP3</accession>
<dbReference type="Proteomes" id="UP000241854">
    <property type="component" value="Chromosome"/>
</dbReference>
<dbReference type="EMBL" id="CP021642">
    <property type="protein sequence ID" value="AVX43184.1"/>
    <property type="molecule type" value="Genomic_DNA"/>
</dbReference>
<protein>
    <recommendedName>
        <fullName evidence="6">Aminopeptidase</fullName>
    </recommendedName>
</protein>
<name>A0A2R4NXP3_9BACT</name>
<dbReference type="Pfam" id="PF09940">
    <property type="entry name" value="DUF2172"/>
    <property type="match status" value="1"/>
</dbReference>
<feature type="domain" description="DUF4910" evidence="3">
    <location>
        <begin position="4"/>
        <end position="353"/>
    </location>
</feature>
<sequence length="431" mass="49352">MKMHDMATKLFTIPRSITGEGFLKSLQFIKDEVEKDGDNFKLNITSVKSGTKCFDWTIPPEWVVRDAYIITPDGKKICEFSKNTLNLVNYSEKIHKKMHLNELLPHLYSLPHLPNAIPYVTSYYERRWGFCISKKELDTLKDGVYEVFIDTDFKDDGSLYYGELFIPATTQTKDEVLFSTYLCHPQMANNELSGPVVMAKLIEFVKSLQDRRYNYRFLIIPETIGSITYISRHFNELKQNVKAAFVMSCLGDEKAYSVVLSQKENSLSDKTALHAIKHLTKNPKIYSFLHRGSDERQFNTPSLNLGAVAICRSKFGEFKEYHNSLDDLNFVTQKGLTGGLKYAKNIVLNLETNAKFKLKTVCEPNLGSRGLISTINKGAYPKQMLNIRHFLAYCDGETDALEIADILGIEVRKLKEIIDQLIKFDLIEEVK</sequence>
<dbReference type="PIRSF" id="PIRSF015244">
    <property type="entry name" value="UCP015244"/>
    <property type="match status" value="1"/>
</dbReference>
<gene>
    <name evidence="4" type="ORF">CCS77_0123</name>
</gene>
<dbReference type="InterPro" id="IPR012353">
    <property type="entry name" value="UCP015244"/>
</dbReference>
<reference evidence="4 5" key="1">
    <citation type="journal article" date="2018" name="Emerg. Microbes Infect.">
        <title>Genomic analysis of oral Campylobacter concisus strains identified a potential bacterial molecular marker associated with active Crohn's disease.</title>
        <authorList>
            <person name="Liu F."/>
            <person name="Ma R."/>
            <person name="Tay C.Y.A."/>
            <person name="Octavia S."/>
            <person name="Lan R."/>
            <person name="Chung H.K.L."/>
            <person name="Riordan S.M."/>
            <person name="Grimm M.C."/>
            <person name="Leong R.W."/>
            <person name="Tanaka M.M."/>
            <person name="Connor S."/>
            <person name="Zhang L."/>
        </authorList>
    </citation>
    <scope>NUCLEOTIDE SEQUENCE [LARGE SCALE GENOMIC DNA]</scope>
    <source>
        <strain evidence="4 5">P2CDO4</strain>
    </source>
</reference>
<dbReference type="Gene3D" id="1.10.10.10">
    <property type="entry name" value="Winged helix-like DNA-binding domain superfamily/Winged helix DNA-binding domain"/>
    <property type="match status" value="1"/>
</dbReference>
<dbReference type="Gene3D" id="3.40.630.10">
    <property type="entry name" value="Zn peptidases"/>
    <property type="match status" value="1"/>
</dbReference>
<feature type="domain" description="UCP01524 winged helix-turn-helix" evidence="2">
    <location>
        <begin position="359"/>
        <end position="428"/>
    </location>
</feature>
<dbReference type="AlphaFoldDB" id="A0A2R4NXP3"/>
<dbReference type="Pfam" id="PF16221">
    <property type="entry name" value="HTH_47"/>
    <property type="match status" value="1"/>
</dbReference>
<feature type="domain" description="DUF2172" evidence="1">
    <location>
        <begin position="61"/>
        <end position="151"/>
    </location>
</feature>
<dbReference type="InterPro" id="IPR032622">
    <property type="entry name" value="UCP01524_HTH"/>
</dbReference>
<dbReference type="InterPro" id="IPR036388">
    <property type="entry name" value="WH-like_DNA-bd_sf"/>
</dbReference>
<proteinExistence type="predicted"/>
<dbReference type="RefSeq" id="WP_320205274.1">
    <property type="nucleotide sequence ID" value="NZ_CP021642.1"/>
</dbReference>
<evidence type="ECO:0000259" key="2">
    <source>
        <dbReference type="Pfam" id="PF16221"/>
    </source>
</evidence>
<organism evidence="4 5">
    <name type="scientific">Campylobacter concisus</name>
    <dbReference type="NCBI Taxonomy" id="199"/>
    <lineage>
        <taxon>Bacteria</taxon>
        <taxon>Pseudomonadati</taxon>
        <taxon>Campylobacterota</taxon>
        <taxon>Epsilonproteobacteria</taxon>
        <taxon>Campylobacterales</taxon>
        <taxon>Campylobacteraceae</taxon>
        <taxon>Campylobacter</taxon>
    </lineage>
</organism>
<dbReference type="Gene3D" id="3.50.30.90">
    <property type="match status" value="1"/>
</dbReference>
<evidence type="ECO:0000313" key="5">
    <source>
        <dbReference type="Proteomes" id="UP000241854"/>
    </source>
</evidence>